<proteinExistence type="predicted"/>
<reference evidence="1" key="1">
    <citation type="submission" date="2014-11" db="EMBL/GenBank/DDBJ databases">
        <authorList>
            <person name="Amaro Gonzalez C."/>
        </authorList>
    </citation>
    <scope>NUCLEOTIDE SEQUENCE</scope>
</reference>
<protein>
    <submittedName>
        <fullName evidence="1">Uncharacterized protein</fullName>
    </submittedName>
</protein>
<accession>A0A0E9TIH9</accession>
<evidence type="ECO:0000313" key="1">
    <source>
        <dbReference type="EMBL" id="JAH53386.1"/>
    </source>
</evidence>
<sequence>MSWCFSLILEYIRGKLQWFGTLVGTVSCAYACVYGHFTTHILHNCILSLLLNTQNNKL</sequence>
<name>A0A0E9TIH9_ANGAN</name>
<dbReference type="AlphaFoldDB" id="A0A0E9TIH9"/>
<dbReference type="EMBL" id="GBXM01043345">
    <property type="protein sequence ID" value="JAH65232.1"/>
    <property type="molecule type" value="Transcribed_RNA"/>
</dbReference>
<reference evidence="1" key="2">
    <citation type="journal article" date="2015" name="Fish Shellfish Immunol.">
        <title>Early steps in the European eel (Anguilla anguilla)-Vibrio vulnificus interaction in the gills: Role of the RtxA13 toxin.</title>
        <authorList>
            <person name="Callol A."/>
            <person name="Pajuelo D."/>
            <person name="Ebbesson L."/>
            <person name="Teles M."/>
            <person name="MacKenzie S."/>
            <person name="Amaro C."/>
        </authorList>
    </citation>
    <scope>NUCLEOTIDE SEQUENCE</scope>
</reference>
<organism evidence="1">
    <name type="scientific">Anguilla anguilla</name>
    <name type="common">European freshwater eel</name>
    <name type="synonym">Muraena anguilla</name>
    <dbReference type="NCBI Taxonomy" id="7936"/>
    <lineage>
        <taxon>Eukaryota</taxon>
        <taxon>Metazoa</taxon>
        <taxon>Chordata</taxon>
        <taxon>Craniata</taxon>
        <taxon>Vertebrata</taxon>
        <taxon>Euteleostomi</taxon>
        <taxon>Actinopterygii</taxon>
        <taxon>Neopterygii</taxon>
        <taxon>Teleostei</taxon>
        <taxon>Anguilliformes</taxon>
        <taxon>Anguillidae</taxon>
        <taxon>Anguilla</taxon>
    </lineage>
</organism>
<dbReference type="EMBL" id="GBXM01055191">
    <property type="protein sequence ID" value="JAH53386.1"/>
    <property type="molecule type" value="Transcribed_RNA"/>
</dbReference>